<accession>A0ABQ3BVC9</accession>
<comment type="caution">
    <text evidence="1">The sequence shown here is derived from an EMBL/GenBank/DDBJ whole genome shotgun (WGS) entry which is preliminary data.</text>
</comment>
<keyword evidence="2" id="KW-1185">Reference proteome</keyword>
<dbReference type="PANTHER" id="PTHR33361:SF16">
    <property type="entry name" value="DUF885 DOMAIN-CONTAINING PROTEIN"/>
    <property type="match status" value="1"/>
</dbReference>
<reference evidence="2" key="1">
    <citation type="journal article" date="2019" name="Int. J. Syst. Evol. Microbiol.">
        <title>The Global Catalogue of Microorganisms (GCM) 10K type strain sequencing project: providing services to taxonomists for standard genome sequencing and annotation.</title>
        <authorList>
            <consortium name="The Broad Institute Genomics Platform"/>
            <consortium name="The Broad Institute Genome Sequencing Center for Infectious Disease"/>
            <person name="Wu L."/>
            <person name="Ma J."/>
        </authorList>
    </citation>
    <scope>NUCLEOTIDE SEQUENCE [LARGE SCALE GENOMIC DNA]</scope>
    <source>
        <strain evidence="2">KCTC 12708</strain>
    </source>
</reference>
<evidence type="ECO:0000313" key="1">
    <source>
        <dbReference type="EMBL" id="GGZ58162.1"/>
    </source>
</evidence>
<dbReference type="Pfam" id="PF05960">
    <property type="entry name" value="DUF885"/>
    <property type="match status" value="1"/>
</dbReference>
<dbReference type="EMBL" id="BMWY01000005">
    <property type="protein sequence ID" value="GGZ58162.1"/>
    <property type="molecule type" value="Genomic_DNA"/>
</dbReference>
<dbReference type="RefSeq" id="WP_027884517.1">
    <property type="nucleotide sequence ID" value="NZ_BMWY01000005.1"/>
</dbReference>
<dbReference type="GeneID" id="94369631"/>
<protein>
    <recommendedName>
        <fullName evidence="3">DUF885 domain-containing protein</fullName>
    </recommendedName>
</protein>
<dbReference type="InterPro" id="IPR010281">
    <property type="entry name" value="DUF885"/>
</dbReference>
<dbReference type="PANTHER" id="PTHR33361">
    <property type="entry name" value="GLR0591 PROTEIN"/>
    <property type="match status" value="1"/>
</dbReference>
<evidence type="ECO:0008006" key="3">
    <source>
        <dbReference type="Google" id="ProtNLM"/>
    </source>
</evidence>
<organism evidence="1 2">
    <name type="scientific">Mesonia mobilis</name>
    <dbReference type="NCBI Taxonomy" id="369791"/>
    <lineage>
        <taxon>Bacteria</taxon>
        <taxon>Pseudomonadati</taxon>
        <taxon>Bacteroidota</taxon>
        <taxon>Flavobacteriia</taxon>
        <taxon>Flavobacteriales</taxon>
        <taxon>Flavobacteriaceae</taxon>
        <taxon>Mesonia</taxon>
    </lineage>
</organism>
<gene>
    <name evidence="1" type="ORF">GCM10008088_19660</name>
</gene>
<sequence length="612" mass="70912">MKLKLKLILFFAVFGLLISCKEKPKKSEMNTAEIEQESQQLQAFFDKVYQEDLEDSPMMQTQIGLKTDYGQWDDFSHTKYPKDLEKAKKRLTYLKDSINVNALSKSEKLSYQLMRRELETEINDYKFRFYDYPINQMGGYHSSLPAFLINQHRIDSVADATAYIERLKGMQKVFEDIIKTMQIREKNGVLPPKFVFTKVLEDSKNVITGKPFSDSKENSVLLQDFSDKITALEISKEKKKELLAQAKKVLKENVQPAYESLIQTLLDEDQRATADHGVWKFPKGDEYYQNRLNYYTTTHLSADEIHKVGLEEVDRIHKEMETIMKKVDFEGSLQDFFKFMKEDEQFYYEQSENGKAAYLKKATSIIDKMRSNLDELFITQPEAELVVKPVEAFREKSAGIAFYQRPALDGSRPGTYYVNLYDMKAVSKYQMEALAYHEGIPGHHMQIAIAQELESMPEFRKHLFYGAYIEGWGLYSELLPKEIGYYKDPYSDFGRLTAELWRACRLVVDTGIHAKKWTREQAIQFYKDNTPNAESDCIKMVDRHIVLPGQATSYKIGMIKILSLRAKAKKALGEDFDIREFHDVILTNGVVPLDVLEKLVEDYIEAKNASAA</sequence>
<dbReference type="Proteomes" id="UP000615593">
    <property type="component" value="Unassembled WGS sequence"/>
</dbReference>
<proteinExistence type="predicted"/>
<evidence type="ECO:0000313" key="2">
    <source>
        <dbReference type="Proteomes" id="UP000615593"/>
    </source>
</evidence>
<dbReference type="PROSITE" id="PS51257">
    <property type="entry name" value="PROKAR_LIPOPROTEIN"/>
    <property type="match status" value="1"/>
</dbReference>
<name>A0ABQ3BVC9_9FLAO</name>